<dbReference type="SUPFAM" id="SSF52833">
    <property type="entry name" value="Thioredoxin-like"/>
    <property type="match status" value="1"/>
</dbReference>
<name>A0A549YMJ3_9BACI</name>
<dbReference type="RefSeq" id="WP_142791981.1">
    <property type="nucleotide sequence ID" value="NZ_VJMZ01000001.1"/>
</dbReference>
<accession>A0A549YMJ3</accession>
<comment type="caution">
    <text evidence="1">The sequence shown here is derived from an EMBL/GenBank/DDBJ whole genome shotgun (WGS) entry which is preliminary data.</text>
</comment>
<keyword evidence="2" id="KW-1185">Reference proteome</keyword>
<dbReference type="EMBL" id="VJMZ01000001">
    <property type="protein sequence ID" value="TRM13101.1"/>
    <property type="molecule type" value="Genomic_DNA"/>
</dbReference>
<dbReference type="InterPro" id="IPR008554">
    <property type="entry name" value="Glutaredoxin-like"/>
</dbReference>
<gene>
    <name evidence="1" type="ORF">FH966_16040</name>
</gene>
<sequence length="82" mass="9956">MEYILFYTKQNCPLCDHARALLDLLRHDYSFRIEERDIYEKDEWLEEYQLLIPTVKIGDAELHCEEISYEALERALKNKTEM</sequence>
<dbReference type="Gene3D" id="3.40.30.10">
    <property type="entry name" value="Glutaredoxin"/>
    <property type="match status" value="1"/>
</dbReference>
<evidence type="ECO:0000313" key="1">
    <source>
        <dbReference type="EMBL" id="TRM13101.1"/>
    </source>
</evidence>
<dbReference type="InterPro" id="IPR052565">
    <property type="entry name" value="Glutaredoxin-like_YDR286C"/>
</dbReference>
<dbReference type="PANTHER" id="PTHR33558:SF1">
    <property type="entry name" value="GLUTAREDOXIN-LIKE PROTEIN C5ORF63 HOMOLOG"/>
    <property type="match status" value="1"/>
</dbReference>
<dbReference type="Pfam" id="PF05768">
    <property type="entry name" value="Glrx-like"/>
    <property type="match status" value="1"/>
</dbReference>
<organism evidence="1 2">
    <name type="scientific">Lentibacillus cibarius</name>
    <dbReference type="NCBI Taxonomy" id="2583219"/>
    <lineage>
        <taxon>Bacteria</taxon>
        <taxon>Bacillati</taxon>
        <taxon>Bacillota</taxon>
        <taxon>Bacilli</taxon>
        <taxon>Bacillales</taxon>
        <taxon>Bacillaceae</taxon>
        <taxon>Lentibacillus</taxon>
    </lineage>
</organism>
<reference evidence="1 2" key="1">
    <citation type="submission" date="2019-07" db="EMBL/GenBank/DDBJ databases">
        <title>Genomic analysis of Lentibacillus sp. NKC851-2.</title>
        <authorList>
            <person name="Oh Y.J."/>
        </authorList>
    </citation>
    <scope>NUCLEOTIDE SEQUENCE [LARGE SCALE GENOMIC DNA]</scope>
    <source>
        <strain evidence="1 2">NKC851-2</strain>
    </source>
</reference>
<evidence type="ECO:0000313" key="2">
    <source>
        <dbReference type="Proteomes" id="UP000319280"/>
    </source>
</evidence>
<proteinExistence type="predicted"/>
<protein>
    <submittedName>
        <fullName evidence="1">Glutaredoxin family protein</fullName>
    </submittedName>
</protein>
<dbReference type="PANTHER" id="PTHR33558">
    <property type="entry name" value="GLUTAREDOXIN-LIKE PROTEIN C5ORF63 HOMOLOG"/>
    <property type="match status" value="1"/>
</dbReference>
<dbReference type="InterPro" id="IPR036249">
    <property type="entry name" value="Thioredoxin-like_sf"/>
</dbReference>
<dbReference type="AlphaFoldDB" id="A0A549YMJ3"/>
<dbReference type="Proteomes" id="UP000319280">
    <property type="component" value="Unassembled WGS sequence"/>
</dbReference>